<dbReference type="Proteomes" id="UP000234681">
    <property type="component" value="Chromosome 4"/>
</dbReference>
<sequence length="36" mass="4291">MMLAGHKGARTEPYSWRDSVNWDRRELSPQILFTKL</sequence>
<proteinExistence type="predicted"/>
<organism evidence="1 2">
    <name type="scientific">Rattus norvegicus</name>
    <name type="common">Rat</name>
    <dbReference type="NCBI Taxonomy" id="10116"/>
    <lineage>
        <taxon>Eukaryota</taxon>
        <taxon>Metazoa</taxon>
        <taxon>Chordata</taxon>
        <taxon>Craniata</taxon>
        <taxon>Vertebrata</taxon>
        <taxon>Euteleostomi</taxon>
        <taxon>Mammalia</taxon>
        <taxon>Eutheria</taxon>
        <taxon>Euarchontoglires</taxon>
        <taxon>Glires</taxon>
        <taxon>Rodentia</taxon>
        <taxon>Myomorpha</taxon>
        <taxon>Muroidea</taxon>
        <taxon>Muridae</taxon>
        <taxon>Murinae</taxon>
        <taxon>Rattus</taxon>
    </lineage>
</organism>
<dbReference type="AlphaFoldDB" id="A6IAD7"/>
<dbReference type="EMBL" id="CH473957">
    <property type="protein sequence ID" value="EDL91055.1"/>
    <property type="molecule type" value="Genomic_DNA"/>
</dbReference>
<reference evidence="2" key="1">
    <citation type="submission" date="2005-09" db="EMBL/GenBank/DDBJ databases">
        <authorList>
            <person name="Mural R.J."/>
            <person name="Li P.W."/>
            <person name="Adams M.D."/>
            <person name="Amanatides P.G."/>
            <person name="Baden-Tillson H."/>
            <person name="Barnstead M."/>
            <person name="Chin S.H."/>
            <person name="Dew I."/>
            <person name="Evans C.A."/>
            <person name="Ferriera S."/>
            <person name="Flanigan M."/>
            <person name="Fosler C."/>
            <person name="Glodek A."/>
            <person name="Gu Z."/>
            <person name="Holt R.A."/>
            <person name="Jennings D."/>
            <person name="Kraft C.L."/>
            <person name="Lu F."/>
            <person name="Nguyen T."/>
            <person name="Nusskern D.R."/>
            <person name="Pfannkoch C.M."/>
            <person name="Sitter C."/>
            <person name="Sutton G.G."/>
            <person name="Venter J.C."/>
            <person name="Wang Z."/>
            <person name="Woodage T."/>
            <person name="Zheng X.H."/>
            <person name="Zhong F."/>
        </authorList>
    </citation>
    <scope>NUCLEOTIDE SEQUENCE [LARGE SCALE GENOMIC DNA]</scope>
    <source>
        <strain>BN</strain>
        <strain evidence="2">Sprague-Dawley</strain>
    </source>
</reference>
<evidence type="ECO:0000313" key="2">
    <source>
        <dbReference type="Proteomes" id="UP000234681"/>
    </source>
</evidence>
<protein>
    <submittedName>
        <fullName evidence="1">RCG56435</fullName>
    </submittedName>
</protein>
<gene>
    <name evidence="1" type="ORF">rCG_56435</name>
</gene>
<accession>A6IAD7</accession>
<evidence type="ECO:0000313" key="1">
    <source>
        <dbReference type="EMBL" id="EDL91055.1"/>
    </source>
</evidence>
<name>A6IAD7_RAT</name>